<sequence>MDWNSIVSDVVSGSILLAVGAIGGGVVGIAKGKKKSSLAIERKNTIYQPLLDELVVYSDFGWDILTDIKVQHLKEIVNNHYKYGIDDQLFSKCLELANFITEYTSIKPINIAHSIIVDLFELGFEEIYGSVVEGVINHCDRDGNEWDEEVMVEPLLVIEQGDFSKSIIELLSNEGMYGEEICMDYENDVCLPIYSQLKNIYASALYVRVNGEKYKLPNAIINLDLSPEEYIALNYDFFQKFNSDQRIMNKYKLREEIVYQCQSVIQELKETIEKIVKIYEVEQI</sequence>
<feature type="transmembrane region" description="Helical" evidence="1">
    <location>
        <begin position="6"/>
        <end position="30"/>
    </location>
</feature>
<evidence type="ECO:0000256" key="1">
    <source>
        <dbReference type="SAM" id="Phobius"/>
    </source>
</evidence>
<keyword evidence="1" id="KW-1133">Transmembrane helix</keyword>
<organism evidence="2 3">
    <name type="scientific">Lacrimispora saccharolytica (strain ATCC 35040 / DSM 2544 / NRCC 2533 / WM1)</name>
    <name type="common">Clostridium saccharolyticum</name>
    <dbReference type="NCBI Taxonomy" id="610130"/>
    <lineage>
        <taxon>Bacteria</taxon>
        <taxon>Bacillati</taxon>
        <taxon>Bacillota</taxon>
        <taxon>Clostridia</taxon>
        <taxon>Lachnospirales</taxon>
        <taxon>Lachnospiraceae</taxon>
        <taxon>Lacrimispora</taxon>
    </lineage>
</organism>
<dbReference type="EMBL" id="CP002109">
    <property type="protein sequence ID" value="ADL05335.1"/>
    <property type="molecule type" value="Genomic_DNA"/>
</dbReference>
<gene>
    <name evidence="2" type="ordered locus">Closa_2793</name>
</gene>
<dbReference type="HOGENOM" id="CLU_978998_0_0_9"/>
<dbReference type="STRING" id="610130.Closa_2793"/>
<name>D9R6C5_LACSW</name>
<accession>D9R6C5</accession>
<dbReference type="RefSeq" id="WP_013273419.1">
    <property type="nucleotide sequence ID" value="NC_014376.1"/>
</dbReference>
<dbReference type="OrthoDB" id="2081992at2"/>
<protein>
    <submittedName>
        <fullName evidence="2">Uncharacterized protein</fullName>
    </submittedName>
</protein>
<evidence type="ECO:0000313" key="3">
    <source>
        <dbReference type="Proteomes" id="UP000001662"/>
    </source>
</evidence>
<proteinExistence type="predicted"/>
<dbReference type="Proteomes" id="UP000001662">
    <property type="component" value="Chromosome"/>
</dbReference>
<evidence type="ECO:0000313" key="2">
    <source>
        <dbReference type="EMBL" id="ADL05335.1"/>
    </source>
</evidence>
<keyword evidence="1" id="KW-0812">Transmembrane</keyword>
<keyword evidence="3" id="KW-1185">Reference proteome</keyword>
<dbReference type="KEGG" id="csh:Closa_2793"/>
<dbReference type="AlphaFoldDB" id="D9R6C5"/>
<reference evidence="2" key="1">
    <citation type="submission" date="2010-07" db="EMBL/GenBank/DDBJ databases">
        <title>Complete sequence of Clostridium saccharolyticum WM1.</title>
        <authorList>
            <consortium name="US DOE Joint Genome Institute"/>
            <person name="Lucas S."/>
            <person name="Copeland A."/>
            <person name="Lapidus A."/>
            <person name="Cheng J.-F."/>
            <person name="Bruce D."/>
            <person name="Goodwin L."/>
            <person name="Pitluck S."/>
            <person name="Chertkov O."/>
            <person name="Detter J.C."/>
            <person name="Han C."/>
            <person name="Tapia R."/>
            <person name="Land M."/>
            <person name="Hauser L."/>
            <person name="Chang Y.-J."/>
            <person name="Jeffries C."/>
            <person name="Kyrpides N."/>
            <person name="Ivanova N."/>
            <person name="Mikhailova N."/>
            <person name="Mouttaki H."/>
            <person name="Lin L."/>
            <person name="Zhou J."/>
            <person name="Hemme C.L."/>
            <person name="Woyke T."/>
        </authorList>
    </citation>
    <scope>NUCLEOTIDE SEQUENCE [LARGE SCALE GENOMIC DNA]</scope>
    <source>
        <strain evidence="2">WM1</strain>
    </source>
</reference>
<keyword evidence="1" id="KW-0472">Membrane</keyword>
<dbReference type="PaxDb" id="610130-Closa_2793"/>